<comment type="subcellular location">
    <subcellularLocation>
        <location evidence="1">Membrane</location>
    </subcellularLocation>
</comment>
<feature type="transmembrane region" description="Helical" evidence="5">
    <location>
        <begin position="63"/>
        <end position="80"/>
    </location>
</feature>
<feature type="transmembrane region" description="Helical" evidence="5">
    <location>
        <begin position="87"/>
        <end position="104"/>
    </location>
</feature>
<evidence type="ECO:0000256" key="2">
    <source>
        <dbReference type="ARBA" id="ARBA00022692"/>
    </source>
</evidence>
<sequence length="375" mass="42626">MSRYLREQFEEVDLTPGRGRLSAMVSLAFGMLAFTGSFCFLFPDWFTTPEFRALYSATWLRVALYAGIAVAFVAGFVSVLRHENRRYGLVGMLLACMAALFGSGQLDVPPVAGRSVYAGLDYFVLTLLVLGLVFIPLERAFAKDPAQKTLRKGWVTDMKYFLFSHVGLQLISFFTIIPIQVLLHDKVDIGFQQKIASLPLWVQFIGILVAVDFGTYWAHRAMHEIPALWKIHAVHHSSEQMDWLASSRLHLGEILVNRFLGYLPIFVLGFSPAAVYAYLVFISFHAIFIHANVRFRFPVLRWLIATPEFHHWHHSSEDEAVDKNYAAFLPVYDVLFGTVYMPDKLASTYGTRASTQVPEGVVKQFLFPFRRNRPA</sequence>
<keyword evidence="3 5" id="KW-1133">Transmembrane helix</keyword>
<protein>
    <recommendedName>
        <fullName evidence="6">Fatty acid hydroxylase domain-containing protein</fullName>
    </recommendedName>
</protein>
<feature type="transmembrane region" description="Helical" evidence="5">
    <location>
        <begin position="21"/>
        <end position="43"/>
    </location>
</feature>
<evidence type="ECO:0000313" key="7">
    <source>
        <dbReference type="EMBL" id="AJD47033.1"/>
    </source>
</evidence>
<dbReference type="GO" id="GO:0008610">
    <property type="term" value="P:lipid biosynthetic process"/>
    <property type="evidence" value="ECO:0007669"/>
    <property type="project" value="InterPro"/>
</dbReference>
<evidence type="ECO:0000256" key="5">
    <source>
        <dbReference type="SAM" id="Phobius"/>
    </source>
</evidence>
<reference evidence="7 8" key="1">
    <citation type="journal article" date="2012" name="J. Bacteriol.">
        <title>Genome sequence of an alkane-degrading bacterium, Alcanivorax pacificus type strain W11-5, isolated from deep sea sediment.</title>
        <authorList>
            <person name="Lai Q."/>
            <person name="Shao Z."/>
        </authorList>
    </citation>
    <scope>NUCLEOTIDE SEQUENCE [LARGE SCALE GENOMIC DNA]</scope>
    <source>
        <strain evidence="7 8">W11-5</strain>
    </source>
</reference>
<dbReference type="RefSeq" id="WP_008740068.1">
    <property type="nucleotide sequence ID" value="NZ_CP004387.1"/>
</dbReference>
<evidence type="ECO:0000256" key="3">
    <source>
        <dbReference type="ARBA" id="ARBA00022989"/>
    </source>
</evidence>
<feature type="transmembrane region" description="Helical" evidence="5">
    <location>
        <begin position="116"/>
        <end position="137"/>
    </location>
</feature>
<keyword evidence="4 5" id="KW-0472">Membrane</keyword>
<dbReference type="InterPro" id="IPR050307">
    <property type="entry name" value="Sterol_Desaturase_Related"/>
</dbReference>
<keyword evidence="8" id="KW-1185">Reference proteome</keyword>
<evidence type="ECO:0000259" key="6">
    <source>
        <dbReference type="Pfam" id="PF04116"/>
    </source>
</evidence>
<feature type="transmembrane region" description="Helical" evidence="5">
    <location>
        <begin position="158"/>
        <end position="180"/>
    </location>
</feature>
<dbReference type="GO" id="GO:0016491">
    <property type="term" value="F:oxidoreductase activity"/>
    <property type="evidence" value="ECO:0007669"/>
    <property type="project" value="InterPro"/>
</dbReference>
<dbReference type="AlphaFoldDB" id="A0A0B4XKI8"/>
<feature type="transmembrane region" description="Helical" evidence="5">
    <location>
        <begin position="200"/>
        <end position="218"/>
    </location>
</feature>
<evidence type="ECO:0000313" key="8">
    <source>
        <dbReference type="Proteomes" id="UP000006764"/>
    </source>
</evidence>
<dbReference type="OrthoDB" id="9770329at2"/>
<dbReference type="GO" id="GO:0005506">
    <property type="term" value="F:iron ion binding"/>
    <property type="evidence" value="ECO:0007669"/>
    <property type="project" value="InterPro"/>
</dbReference>
<dbReference type="STRING" id="391936.S7S_03055"/>
<dbReference type="EMBL" id="CP004387">
    <property type="protein sequence ID" value="AJD47033.1"/>
    <property type="molecule type" value="Genomic_DNA"/>
</dbReference>
<dbReference type="PANTHER" id="PTHR11863">
    <property type="entry name" value="STEROL DESATURASE"/>
    <property type="match status" value="1"/>
</dbReference>
<name>A0A0B4XKI8_9GAMM</name>
<dbReference type="GO" id="GO:0016020">
    <property type="term" value="C:membrane"/>
    <property type="evidence" value="ECO:0007669"/>
    <property type="project" value="UniProtKB-SubCell"/>
</dbReference>
<feature type="transmembrane region" description="Helical" evidence="5">
    <location>
        <begin position="275"/>
        <end position="293"/>
    </location>
</feature>
<organism evidence="7 8">
    <name type="scientific">Isoalcanivorax pacificus W11-5</name>
    <dbReference type="NCBI Taxonomy" id="391936"/>
    <lineage>
        <taxon>Bacteria</taxon>
        <taxon>Pseudomonadati</taxon>
        <taxon>Pseudomonadota</taxon>
        <taxon>Gammaproteobacteria</taxon>
        <taxon>Oceanospirillales</taxon>
        <taxon>Alcanivoracaceae</taxon>
        <taxon>Isoalcanivorax</taxon>
    </lineage>
</organism>
<accession>A0A0B4XKI8</accession>
<feature type="domain" description="Fatty acid hydroxylase" evidence="6">
    <location>
        <begin position="205"/>
        <end position="338"/>
    </location>
</feature>
<gene>
    <name evidence="7" type="ORF">S7S_03055</name>
</gene>
<proteinExistence type="predicted"/>
<dbReference type="Pfam" id="PF04116">
    <property type="entry name" value="FA_hydroxylase"/>
    <property type="match status" value="1"/>
</dbReference>
<dbReference type="HOGENOM" id="CLU_033631_3_1_6"/>
<dbReference type="Proteomes" id="UP000006764">
    <property type="component" value="Chromosome"/>
</dbReference>
<evidence type="ECO:0000256" key="4">
    <source>
        <dbReference type="ARBA" id="ARBA00023136"/>
    </source>
</evidence>
<evidence type="ECO:0000256" key="1">
    <source>
        <dbReference type="ARBA" id="ARBA00004370"/>
    </source>
</evidence>
<keyword evidence="2 5" id="KW-0812">Transmembrane</keyword>
<dbReference type="KEGG" id="apac:S7S_03055"/>
<dbReference type="InterPro" id="IPR006694">
    <property type="entry name" value="Fatty_acid_hydroxylase"/>
</dbReference>